<dbReference type="GO" id="GO:0016757">
    <property type="term" value="F:glycosyltransferase activity"/>
    <property type="evidence" value="ECO:0007669"/>
    <property type="project" value="UniProtKB-KW"/>
</dbReference>
<evidence type="ECO:0000256" key="4">
    <source>
        <dbReference type="ARBA" id="ARBA00022692"/>
    </source>
</evidence>
<keyword evidence="2" id="KW-0328">Glycosyltransferase</keyword>
<dbReference type="Pfam" id="PF13641">
    <property type="entry name" value="Glyco_tranf_2_3"/>
    <property type="match status" value="1"/>
</dbReference>
<dbReference type="STRING" id="37992.A0A4Z0YZ18"/>
<evidence type="ECO:0000256" key="6">
    <source>
        <dbReference type="ARBA" id="ARBA00023136"/>
    </source>
</evidence>
<dbReference type="GO" id="GO:0016020">
    <property type="term" value="C:membrane"/>
    <property type="evidence" value="ECO:0007669"/>
    <property type="project" value="UniProtKB-SubCell"/>
</dbReference>
<keyword evidence="9" id="KW-1185">Reference proteome</keyword>
<proteinExistence type="predicted"/>
<keyword evidence="6" id="KW-0472">Membrane</keyword>
<dbReference type="AlphaFoldDB" id="A0A4Z0YZ18"/>
<dbReference type="PANTHER" id="PTHR47844:SF1">
    <property type="entry name" value="EXOSTOSIN-LIKE 2"/>
    <property type="match status" value="1"/>
</dbReference>
<keyword evidence="4" id="KW-0812">Transmembrane</keyword>
<comment type="subcellular location">
    <subcellularLocation>
        <location evidence="1">Membrane</location>
    </subcellularLocation>
</comment>
<dbReference type="PANTHER" id="PTHR47844">
    <property type="entry name" value="SYNTHASE CPS1, PUTATIVE (AFU_ORTHOLOGUE AFUA_7G02500)-RELATED"/>
    <property type="match status" value="1"/>
</dbReference>
<evidence type="ECO:0000256" key="2">
    <source>
        <dbReference type="ARBA" id="ARBA00022676"/>
    </source>
</evidence>
<dbReference type="EMBL" id="SKBN01000160">
    <property type="protein sequence ID" value="TGJ81622.1"/>
    <property type="molecule type" value="Genomic_DNA"/>
</dbReference>
<accession>A0A4Z0YZ18</accession>
<keyword evidence="3" id="KW-0808">Transferase</keyword>
<dbReference type="InterPro" id="IPR052427">
    <property type="entry name" value="Glycosyltrans_GT2/GT47"/>
</dbReference>
<evidence type="ECO:0000313" key="9">
    <source>
        <dbReference type="Proteomes" id="UP000297716"/>
    </source>
</evidence>
<dbReference type="Proteomes" id="UP000297716">
    <property type="component" value="Unassembled WGS sequence"/>
</dbReference>
<protein>
    <recommendedName>
        <fullName evidence="10">Glycosyltransferase 2-like domain-containing protein</fullName>
    </recommendedName>
</protein>
<evidence type="ECO:0008006" key="10">
    <source>
        <dbReference type="Google" id="ProtNLM"/>
    </source>
</evidence>
<evidence type="ECO:0000313" key="8">
    <source>
        <dbReference type="EMBL" id="TGJ81622.1"/>
    </source>
</evidence>
<sequence>MELPSRIQLFWALFVFRYLRTIMSMFIYLLTKPTPIQSPSKFSCKDVTVIIPTTFKSPPELIGCLHSVTACSPSAIFIVTSNNNFELVERCCHDNAFYVTILGVSKLDKRKQILKAMPLVTTPICVLADDDVHWPTRFLEYLLAIFEDPKVGAGGARQRVHRNENPDGWNFLAISYLERRVWNNLATNTLDGSISTLSGRTAAYRTEILQTNEFSDYFLNDTFFGKALNSDDDKCLTRYLYSHGWKLPSNQTLVPLSKRQLSPTMNTFSSACGGLGLTFVATSPS</sequence>
<dbReference type="OrthoDB" id="2849215at2759"/>
<evidence type="ECO:0000256" key="3">
    <source>
        <dbReference type="ARBA" id="ARBA00022679"/>
    </source>
</evidence>
<reference evidence="8 9" key="1">
    <citation type="submission" date="2019-03" db="EMBL/GenBank/DDBJ databases">
        <title>Draft genome sequence of Xylaria hypoxylon DSM 108379, a ubiquitous saprotrophic-parasitic fungi on hardwood.</title>
        <authorList>
            <person name="Buettner E."/>
            <person name="Leonhardt S."/>
            <person name="Gebauer A.M."/>
            <person name="Liers C."/>
            <person name="Hofrichter M."/>
            <person name="Kellner H."/>
        </authorList>
    </citation>
    <scope>NUCLEOTIDE SEQUENCE [LARGE SCALE GENOMIC DNA]</scope>
    <source>
        <strain evidence="8 9">DSM 108379</strain>
    </source>
</reference>
<evidence type="ECO:0000256" key="5">
    <source>
        <dbReference type="ARBA" id="ARBA00022989"/>
    </source>
</evidence>
<dbReference type="InterPro" id="IPR029044">
    <property type="entry name" value="Nucleotide-diphossugar_trans"/>
</dbReference>
<comment type="caution">
    <text evidence="8">The sequence shown here is derived from an EMBL/GenBank/DDBJ whole genome shotgun (WGS) entry which is preliminary data.</text>
</comment>
<keyword evidence="5" id="KW-1133">Transmembrane helix</keyword>
<dbReference type="Gene3D" id="3.90.550.10">
    <property type="entry name" value="Spore Coat Polysaccharide Biosynthesis Protein SpsA, Chain A"/>
    <property type="match status" value="1"/>
</dbReference>
<organism evidence="8 9">
    <name type="scientific">Xylaria hypoxylon</name>
    <dbReference type="NCBI Taxonomy" id="37992"/>
    <lineage>
        <taxon>Eukaryota</taxon>
        <taxon>Fungi</taxon>
        <taxon>Dikarya</taxon>
        <taxon>Ascomycota</taxon>
        <taxon>Pezizomycotina</taxon>
        <taxon>Sordariomycetes</taxon>
        <taxon>Xylariomycetidae</taxon>
        <taxon>Xylariales</taxon>
        <taxon>Xylariaceae</taxon>
        <taxon>Xylaria</taxon>
    </lineage>
</organism>
<evidence type="ECO:0000256" key="1">
    <source>
        <dbReference type="ARBA" id="ARBA00004370"/>
    </source>
</evidence>
<evidence type="ECO:0000256" key="7">
    <source>
        <dbReference type="ARBA" id="ARBA00023180"/>
    </source>
</evidence>
<keyword evidence="7" id="KW-0325">Glycoprotein</keyword>
<dbReference type="SUPFAM" id="SSF53448">
    <property type="entry name" value="Nucleotide-diphospho-sugar transferases"/>
    <property type="match status" value="1"/>
</dbReference>
<name>A0A4Z0YZ18_9PEZI</name>
<gene>
    <name evidence="8" type="ORF">E0Z10_g7156</name>
</gene>